<organism evidence="2 3">
    <name type="scientific">Vagococcus fessus</name>
    <dbReference type="NCBI Taxonomy" id="120370"/>
    <lineage>
        <taxon>Bacteria</taxon>
        <taxon>Bacillati</taxon>
        <taxon>Bacillota</taxon>
        <taxon>Bacilli</taxon>
        <taxon>Lactobacillales</taxon>
        <taxon>Enterococcaceae</taxon>
        <taxon>Vagococcus</taxon>
    </lineage>
</organism>
<protein>
    <recommendedName>
        <fullName evidence="1">Suppressor of fused-like domain-containing protein</fullName>
    </recommendedName>
</protein>
<evidence type="ECO:0000313" key="2">
    <source>
        <dbReference type="EMBL" id="RSU02995.1"/>
    </source>
</evidence>
<proteinExistence type="predicted"/>
<evidence type="ECO:0000259" key="1">
    <source>
        <dbReference type="Pfam" id="PF05076"/>
    </source>
</evidence>
<reference evidence="2 3" key="1">
    <citation type="submission" date="2017-05" db="EMBL/GenBank/DDBJ databases">
        <title>Vagococcus spp. assemblies.</title>
        <authorList>
            <person name="Gulvik C.A."/>
        </authorList>
    </citation>
    <scope>NUCLEOTIDE SEQUENCE [LARGE SCALE GENOMIC DNA]</scope>
    <source>
        <strain evidence="2 3">CCUG 41755</strain>
    </source>
</reference>
<dbReference type="Proteomes" id="UP000287101">
    <property type="component" value="Unassembled WGS sequence"/>
</dbReference>
<dbReference type="Pfam" id="PF05076">
    <property type="entry name" value="SUFU"/>
    <property type="match status" value="1"/>
</dbReference>
<comment type="caution">
    <text evidence="2">The sequence shown here is derived from an EMBL/GenBank/DDBJ whole genome shotgun (WGS) entry which is preliminary data.</text>
</comment>
<dbReference type="AlphaFoldDB" id="A0A430A7D0"/>
<gene>
    <name evidence="2" type="ORF">CBF31_04520</name>
</gene>
<dbReference type="OrthoDB" id="9023549at2"/>
<sequence length="255" mass="29772">MKWRSLQMELFAAKNELTKFSRLKKRMAAFWNGFNDIKVVPSKEYAPGLDAIEKRLSQAYPLITPIYISIPVEKKEKSPIEGFRMYHVNNDYFHIVSLGMSELYSKKENVGRRYSKYGYEITAKLKVETVEECYWLLDKIIEFGEYTKNTECYFIEDQVLEDSNKTLVSETGYPTFIISEDPLLGKLETIHGEVQFLQLVGATEKDVRSIKGARDSYNATQTFFKQLKKDNPEMIIDLLKTKNYLEKYNKKGNIK</sequence>
<dbReference type="SUPFAM" id="SSF103359">
    <property type="entry name" value="Suppressor of Fused, N-terminal domain"/>
    <property type="match status" value="1"/>
</dbReference>
<evidence type="ECO:0000313" key="3">
    <source>
        <dbReference type="Proteomes" id="UP000287101"/>
    </source>
</evidence>
<keyword evidence="3" id="KW-1185">Reference proteome</keyword>
<dbReference type="EMBL" id="NGJY01000002">
    <property type="protein sequence ID" value="RSU02995.1"/>
    <property type="molecule type" value="Genomic_DNA"/>
</dbReference>
<name>A0A430A7D0_9ENTE</name>
<feature type="domain" description="Suppressor of fused-like" evidence="1">
    <location>
        <begin position="78"/>
        <end position="238"/>
    </location>
</feature>
<dbReference type="InterPro" id="IPR020941">
    <property type="entry name" value="SUFU-like_domain"/>
</dbReference>
<accession>A0A430A7D0</accession>
<dbReference type="InterPro" id="IPR037181">
    <property type="entry name" value="SUFU_N"/>
</dbReference>